<dbReference type="InterPro" id="IPR000847">
    <property type="entry name" value="LysR_HTH_N"/>
</dbReference>
<reference evidence="6 7" key="1">
    <citation type="journal article" date="2015" name="Stand. Genomic Sci.">
        <title>Genomic Encyclopedia of Bacterial and Archaeal Type Strains, Phase III: the genomes of soil and plant-associated and newly described type strains.</title>
        <authorList>
            <person name="Whitman W.B."/>
            <person name="Woyke T."/>
            <person name="Klenk H.P."/>
            <person name="Zhou Y."/>
            <person name="Lilburn T.G."/>
            <person name="Beck B.J."/>
            <person name="De Vos P."/>
            <person name="Vandamme P."/>
            <person name="Eisen J.A."/>
            <person name="Garrity G."/>
            <person name="Hugenholtz P."/>
            <person name="Kyrpides N.C."/>
        </authorList>
    </citation>
    <scope>NUCLEOTIDE SEQUENCE [LARGE SCALE GENOMIC DNA]</scope>
    <source>
        <strain evidence="6 7">CGMCC 1.7748</strain>
    </source>
</reference>
<keyword evidence="7" id="KW-1185">Reference proteome</keyword>
<keyword evidence="2" id="KW-0805">Transcription regulation</keyword>
<gene>
    <name evidence="6" type="ORF">IQ35_02767</name>
</gene>
<dbReference type="GO" id="GO:0003700">
    <property type="term" value="F:DNA-binding transcription factor activity"/>
    <property type="evidence" value="ECO:0007669"/>
    <property type="project" value="InterPro"/>
</dbReference>
<dbReference type="Gene3D" id="3.40.190.290">
    <property type="match status" value="1"/>
</dbReference>
<comment type="caution">
    <text evidence="6">The sequence shown here is derived from an EMBL/GenBank/DDBJ whole genome shotgun (WGS) entry which is preliminary data.</text>
</comment>
<organism evidence="6 7">
    <name type="scientific">Sphingobium wenxiniae (strain DSM 21828 / CGMCC 1.7748 / JZ-1)</name>
    <dbReference type="NCBI Taxonomy" id="595605"/>
    <lineage>
        <taxon>Bacteria</taxon>
        <taxon>Pseudomonadati</taxon>
        <taxon>Pseudomonadota</taxon>
        <taxon>Alphaproteobacteria</taxon>
        <taxon>Sphingomonadales</taxon>
        <taxon>Sphingomonadaceae</taxon>
        <taxon>Sphingobium</taxon>
    </lineage>
</organism>
<evidence type="ECO:0000313" key="7">
    <source>
        <dbReference type="Proteomes" id="UP000316624"/>
    </source>
</evidence>
<feature type="domain" description="HTH lysR-type" evidence="5">
    <location>
        <begin position="9"/>
        <end position="66"/>
    </location>
</feature>
<protein>
    <submittedName>
        <fullName evidence="6">Regulatory helix-turn-helix LysR family protein</fullName>
    </submittedName>
</protein>
<comment type="similarity">
    <text evidence="1">Belongs to the LysR transcriptional regulatory family.</text>
</comment>
<evidence type="ECO:0000256" key="4">
    <source>
        <dbReference type="ARBA" id="ARBA00023163"/>
    </source>
</evidence>
<keyword evidence="4" id="KW-0804">Transcription</keyword>
<dbReference type="EMBL" id="VLKK01000010">
    <property type="protein sequence ID" value="TWH92241.1"/>
    <property type="molecule type" value="Genomic_DNA"/>
</dbReference>
<dbReference type="AlphaFoldDB" id="A0A562K9X6"/>
<dbReference type="InterPro" id="IPR036388">
    <property type="entry name" value="WH-like_DNA-bd_sf"/>
</dbReference>
<keyword evidence="3" id="KW-0238">DNA-binding</keyword>
<dbReference type="Pfam" id="PF00126">
    <property type="entry name" value="HTH_1"/>
    <property type="match status" value="2"/>
</dbReference>
<evidence type="ECO:0000313" key="6">
    <source>
        <dbReference type="EMBL" id="TWH92241.1"/>
    </source>
</evidence>
<dbReference type="PROSITE" id="PS50931">
    <property type="entry name" value="HTH_LYSR"/>
    <property type="match status" value="1"/>
</dbReference>
<proteinExistence type="inferred from homology"/>
<evidence type="ECO:0000256" key="2">
    <source>
        <dbReference type="ARBA" id="ARBA00023015"/>
    </source>
</evidence>
<dbReference type="SUPFAM" id="SSF46785">
    <property type="entry name" value="Winged helix' DNA-binding domain"/>
    <property type="match status" value="2"/>
</dbReference>
<name>A0A562K9X6_SPHWJ</name>
<sequence>MLRMEIWDLNLRHLRAITKIAELGTMNAAAQAVNLTQPAITQALSRIESMIALPLFERRHDGMISTAAADIFVPRAKAALDHIASPHVTMSRMRALIALADTGSYTGASMLTGLSLPSLHRAVSDLALSSRKSLAERRGKIVILTGAGEVMARSFRLARVELEAGLSEIDALKGHETRRIAIGAMPLSRARVMPAAVTKFLRRNPHVHISIVEGSRSELVDPLRNGSIDLMIGAVREPLAEPDLHQKVLFRDRIVAIGRAKHPLSGLSPSAAELATYPWVISSVGTPLRHLWEQMFVREGLALPPVPVESGSVMTIRQLLMDSDFLTLLSPDQVLVELEAGWLARIADLPEDLDRIIGVTTRNSWNPTRVQSEFLADLEAVSVT</sequence>
<evidence type="ECO:0000256" key="1">
    <source>
        <dbReference type="ARBA" id="ARBA00009437"/>
    </source>
</evidence>
<dbReference type="InterPro" id="IPR005119">
    <property type="entry name" value="LysR_subst-bd"/>
</dbReference>
<dbReference type="PRINTS" id="PR00039">
    <property type="entry name" value="HTHLYSR"/>
</dbReference>
<dbReference type="InterPro" id="IPR036390">
    <property type="entry name" value="WH_DNA-bd_sf"/>
</dbReference>
<dbReference type="SUPFAM" id="SSF53850">
    <property type="entry name" value="Periplasmic binding protein-like II"/>
    <property type="match status" value="1"/>
</dbReference>
<dbReference type="Proteomes" id="UP000316624">
    <property type="component" value="Unassembled WGS sequence"/>
</dbReference>
<dbReference type="Pfam" id="PF03466">
    <property type="entry name" value="LysR_substrate"/>
    <property type="match status" value="1"/>
</dbReference>
<evidence type="ECO:0000256" key="3">
    <source>
        <dbReference type="ARBA" id="ARBA00023125"/>
    </source>
</evidence>
<dbReference type="PANTHER" id="PTHR30126:SF98">
    <property type="entry name" value="HTH-TYPE TRANSCRIPTIONAL ACTIVATOR BAUR"/>
    <property type="match status" value="1"/>
</dbReference>
<accession>A0A562K9X6</accession>
<dbReference type="Gene3D" id="1.10.10.10">
    <property type="entry name" value="Winged helix-like DNA-binding domain superfamily/Winged helix DNA-binding domain"/>
    <property type="match status" value="2"/>
</dbReference>
<dbReference type="PANTHER" id="PTHR30126">
    <property type="entry name" value="HTH-TYPE TRANSCRIPTIONAL REGULATOR"/>
    <property type="match status" value="1"/>
</dbReference>
<dbReference type="GO" id="GO:0000976">
    <property type="term" value="F:transcription cis-regulatory region binding"/>
    <property type="evidence" value="ECO:0007669"/>
    <property type="project" value="TreeGrafter"/>
</dbReference>
<evidence type="ECO:0000259" key="5">
    <source>
        <dbReference type="PROSITE" id="PS50931"/>
    </source>
</evidence>